<feature type="transmembrane region" description="Helical" evidence="3">
    <location>
        <begin position="44"/>
        <end position="65"/>
    </location>
</feature>
<evidence type="ECO:0000313" key="4">
    <source>
        <dbReference type="EMBL" id="NHC14860.1"/>
    </source>
</evidence>
<sequence>MSSTLEVQEARTATPSGSSGRPSRPARQRIPLPRRRSLPPVSRALAGGLGALAAMLLGFGLQLGVVGAVQHDRDQEVAYDDFRGALALALAPVGQADYEGKLLQPGAAVAILEIPRLGLREVVGEGTTSEVLQSGPGHRRDTVLPGQAGTSVVFGRRAGYGGPFSGIAGLRIGDAIRTTTGQGEATFRVLGVRRAGDPVLAPLAPGAGRLTLVTADGDAFFPQGALRVDAELTSAAFPAPAKVVTAADLGASEQPLAGDSKAWVPLVLWGEGLLLAAVGFVWARARWGRWQAWIAGGPALVALALPVADCTSRLLPNLL</sequence>
<keyword evidence="3" id="KW-0472">Membrane</keyword>
<protein>
    <submittedName>
        <fullName evidence="4">Class E sortase</fullName>
    </submittedName>
</protein>
<dbReference type="Gene3D" id="2.40.260.10">
    <property type="entry name" value="Sortase"/>
    <property type="match status" value="1"/>
</dbReference>
<reference evidence="4 5" key="1">
    <citation type="submission" date="2020-03" db="EMBL/GenBank/DDBJ databases">
        <title>Two novel Motilibacter sp.</title>
        <authorList>
            <person name="Liu S."/>
        </authorList>
    </citation>
    <scope>NUCLEOTIDE SEQUENCE [LARGE SCALE GENOMIC DNA]</scope>
    <source>
        <strain evidence="4 5">E257</strain>
    </source>
</reference>
<dbReference type="InterPro" id="IPR042003">
    <property type="entry name" value="Sortase_E"/>
</dbReference>
<proteinExistence type="predicted"/>
<dbReference type="RefSeq" id="WP_166282795.1">
    <property type="nucleotide sequence ID" value="NZ_JAANNP010000011.1"/>
</dbReference>
<keyword evidence="1" id="KW-0378">Hydrolase</keyword>
<evidence type="ECO:0000256" key="1">
    <source>
        <dbReference type="ARBA" id="ARBA00022801"/>
    </source>
</evidence>
<evidence type="ECO:0000256" key="3">
    <source>
        <dbReference type="SAM" id="Phobius"/>
    </source>
</evidence>
<keyword evidence="5" id="KW-1185">Reference proteome</keyword>
<comment type="caution">
    <text evidence="4">The sequence shown here is derived from an EMBL/GenBank/DDBJ whole genome shotgun (WGS) entry which is preliminary data.</text>
</comment>
<dbReference type="InterPro" id="IPR023365">
    <property type="entry name" value="Sortase_dom-sf"/>
</dbReference>
<dbReference type="SUPFAM" id="SSF63817">
    <property type="entry name" value="Sortase"/>
    <property type="match status" value="1"/>
</dbReference>
<dbReference type="Pfam" id="PF04203">
    <property type="entry name" value="Sortase"/>
    <property type="match status" value="1"/>
</dbReference>
<dbReference type="Proteomes" id="UP000800981">
    <property type="component" value="Unassembled WGS sequence"/>
</dbReference>
<gene>
    <name evidence="4" type="ORF">G9H71_13815</name>
</gene>
<accession>A0ABX0GWB3</accession>
<feature type="compositionally biased region" description="Low complexity" evidence="2">
    <location>
        <begin position="12"/>
        <end position="23"/>
    </location>
</feature>
<evidence type="ECO:0000313" key="5">
    <source>
        <dbReference type="Proteomes" id="UP000800981"/>
    </source>
</evidence>
<keyword evidence="3" id="KW-1133">Transmembrane helix</keyword>
<keyword evidence="3" id="KW-0812">Transmembrane</keyword>
<dbReference type="CDD" id="cd05830">
    <property type="entry name" value="Sortase_E"/>
    <property type="match status" value="1"/>
</dbReference>
<evidence type="ECO:0000256" key="2">
    <source>
        <dbReference type="SAM" id="MobiDB-lite"/>
    </source>
</evidence>
<name>A0ABX0GWB3_9ACTN</name>
<dbReference type="InterPro" id="IPR005754">
    <property type="entry name" value="Sortase"/>
</dbReference>
<feature type="compositionally biased region" description="Basic residues" evidence="2">
    <location>
        <begin position="24"/>
        <end position="37"/>
    </location>
</feature>
<feature type="region of interest" description="Disordered" evidence="2">
    <location>
        <begin position="1"/>
        <end position="38"/>
    </location>
</feature>
<dbReference type="EMBL" id="JAANNP010000011">
    <property type="protein sequence ID" value="NHC14860.1"/>
    <property type="molecule type" value="Genomic_DNA"/>
</dbReference>
<organism evidence="4 5">
    <name type="scientific">Motilibacter deserti</name>
    <dbReference type="NCBI Taxonomy" id="2714956"/>
    <lineage>
        <taxon>Bacteria</taxon>
        <taxon>Bacillati</taxon>
        <taxon>Actinomycetota</taxon>
        <taxon>Actinomycetes</taxon>
        <taxon>Motilibacterales</taxon>
        <taxon>Motilibacteraceae</taxon>
        <taxon>Motilibacter</taxon>
    </lineage>
</organism>